<dbReference type="InterPro" id="IPR024788">
    <property type="entry name" value="Malectin-like_Carb-bd_dom"/>
</dbReference>
<reference evidence="9 10" key="1">
    <citation type="journal article" date="2023" name="Hortic Res">
        <title>The complete reference genome for grapevine (Vitis vinifera L.) genetics and breeding.</title>
        <authorList>
            <person name="Shi X."/>
            <person name="Cao S."/>
            <person name="Wang X."/>
            <person name="Huang S."/>
            <person name="Wang Y."/>
            <person name="Liu Z."/>
            <person name="Liu W."/>
            <person name="Leng X."/>
            <person name="Peng Y."/>
            <person name="Wang N."/>
            <person name="Wang Y."/>
            <person name="Ma Z."/>
            <person name="Xu X."/>
            <person name="Zhang F."/>
            <person name="Xue H."/>
            <person name="Zhong H."/>
            <person name="Wang Y."/>
            <person name="Zhang K."/>
            <person name="Velt A."/>
            <person name="Avia K."/>
            <person name="Holtgrawe D."/>
            <person name="Grimplet J."/>
            <person name="Matus J.T."/>
            <person name="Ware D."/>
            <person name="Wu X."/>
            <person name="Wang H."/>
            <person name="Liu C."/>
            <person name="Fang Y."/>
            <person name="Rustenholz C."/>
            <person name="Cheng Z."/>
            <person name="Xiao H."/>
            <person name="Zhou Y."/>
        </authorList>
    </citation>
    <scope>NUCLEOTIDE SEQUENCE [LARGE SCALE GENOMIC DNA]</scope>
    <source>
        <strain evidence="10">cv. Pinot noir / PN40024</strain>
        <tissue evidence="9">Leaf</tissue>
    </source>
</reference>
<evidence type="ECO:0000313" key="10">
    <source>
        <dbReference type="Proteomes" id="UP001227230"/>
    </source>
</evidence>
<accession>A0ABY9C1E2</accession>
<keyword evidence="4 6" id="KW-1133">Transmembrane helix</keyword>
<keyword evidence="10" id="KW-1185">Reference proteome</keyword>
<comment type="subcellular location">
    <subcellularLocation>
        <location evidence="1">Membrane</location>
        <topology evidence="1">Single-pass membrane protein</topology>
    </subcellularLocation>
</comment>
<dbReference type="Proteomes" id="UP001227230">
    <property type="component" value="Chromosome 6"/>
</dbReference>
<proteinExistence type="predicted"/>
<evidence type="ECO:0000256" key="4">
    <source>
        <dbReference type="ARBA" id="ARBA00022989"/>
    </source>
</evidence>
<evidence type="ECO:0000256" key="1">
    <source>
        <dbReference type="ARBA" id="ARBA00004167"/>
    </source>
</evidence>
<evidence type="ECO:0000256" key="5">
    <source>
        <dbReference type="ARBA" id="ARBA00023136"/>
    </source>
</evidence>
<keyword evidence="5 6" id="KW-0472">Membrane</keyword>
<evidence type="ECO:0000256" key="7">
    <source>
        <dbReference type="SAM" id="SignalP"/>
    </source>
</evidence>
<keyword evidence="2 6" id="KW-0812">Transmembrane</keyword>
<gene>
    <name evidence="9" type="ORF">VitviT2T_008071</name>
</gene>
<evidence type="ECO:0000313" key="9">
    <source>
        <dbReference type="EMBL" id="WJZ88802.1"/>
    </source>
</evidence>
<name>A0ABY9C1E2_VITVI</name>
<feature type="domain" description="Malectin-like" evidence="8">
    <location>
        <begin position="31"/>
        <end position="355"/>
    </location>
</feature>
<keyword evidence="3 7" id="KW-0732">Signal</keyword>
<evidence type="ECO:0000256" key="6">
    <source>
        <dbReference type="SAM" id="Phobius"/>
    </source>
</evidence>
<organism evidence="9 10">
    <name type="scientific">Vitis vinifera</name>
    <name type="common">Grape</name>
    <dbReference type="NCBI Taxonomy" id="29760"/>
    <lineage>
        <taxon>Eukaryota</taxon>
        <taxon>Viridiplantae</taxon>
        <taxon>Streptophyta</taxon>
        <taxon>Embryophyta</taxon>
        <taxon>Tracheophyta</taxon>
        <taxon>Spermatophyta</taxon>
        <taxon>Magnoliopsida</taxon>
        <taxon>eudicotyledons</taxon>
        <taxon>Gunneridae</taxon>
        <taxon>Pentapetalae</taxon>
        <taxon>rosids</taxon>
        <taxon>Vitales</taxon>
        <taxon>Vitaceae</taxon>
        <taxon>Viteae</taxon>
        <taxon>Vitis</taxon>
    </lineage>
</organism>
<feature type="chain" id="PRO_5045190651" description="Malectin-like domain-containing protein" evidence="7">
    <location>
        <begin position="22"/>
        <end position="388"/>
    </location>
</feature>
<evidence type="ECO:0000256" key="2">
    <source>
        <dbReference type="ARBA" id="ARBA00022692"/>
    </source>
</evidence>
<dbReference type="Pfam" id="PF12819">
    <property type="entry name" value="Malectin_like"/>
    <property type="match status" value="1"/>
</dbReference>
<evidence type="ECO:0000259" key="8">
    <source>
        <dbReference type="Pfam" id="PF12819"/>
    </source>
</evidence>
<protein>
    <recommendedName>
        <fullName evidence="8">Malectin-like domain-containing protein</fullName>
    </recommendedName>
</protein>
<evidence type="ECO:0000256" key="3">
    <source>
        <dbReference type="ARBA" id="ARBA00022729"/>
    </source>
</evidence>
<dbReference type="PANTHER" id="PTHR45631:SF44">
    <property type="entry name" value="CARBOHYDRATE-BINDING PROTEIN OF THE ER PROTEIN"/>
    <property type="match status" value="1"/>
</dbReference>
<feature type="transmembrane region" description="Helical" evidence="6">
    <location>
        <begin position="367"/>
        <end position="387"/>
    </location>
</feature>
<feature type="signal peptide" evidence="7">
    <location>
        <begin position="1"/>
        <end position="21"/>
    </location>
</feature>
<dbReference type="EMBL" id="CP126653">
    <property type="protein sequence ID" value="WJZ88802.1"/>
    <property type="molecule type" value="Genomic_DNA"/>
</dbReference>
<sequence length="388" mass="44434">MEKSILVMVLVLAVLPYQLQSYYTPYNRLSIDCGATNTWEDPLTNYWWRLDDEFIKSGQNILLSVTTNRLPLETLRYFPEGTKNCYNLPLEVQEKYLIRAGFYYGNYDNLSKPPTFNLEFDGNLWATVTTSLGTDPIYHEVIYITRKEYVSICITKTQQGQIPFISSLEAISIAIYDGVYRLMNNDTALYLERRTNYGANQTFPERFDTLAEYYNRFWKPEQLPNYQNPFNGIDSDFSSMAENSPPYKVLNSAIRAQNVSDSIFLPIDFHEKAPLSAYFVFYFYHVGPWPNLNNITKQIVYIDGIEKNATTVRPYEECVVVSVYPVNVTGTANVTISPAQGTTLPPTLNAMEVFTTIEVSSSKSDPRLSFCAFFYVLVCLSGVVVWFG</sequence>
<dbReference type="PANTHER" id="PTHR45631">
    <property type="entry name" value="OS07G0107800 PROTEIN-RELATED"/>
    <property type="match status" value="1"/>
</dbReference>